<name>A0A9W7FQX4_9STRA</name>
<protein>
    <recommendedName>
        <fullName evidence="3">C2H2-type domain-containing protein</fullName>
    </recommendedName>
</protein>
<evidence type="ECO:0000313" key="4">
    <source>
        <dbReference type="EMBL" id="GMI16388.1"/>
    </source>
</evidence>
<evidence type="ECO:0000313" key="5">
    <source>
        <dbReference type="Proteomes" id="UP001165122"/>
    </source>
</evidence>
<evidence type="ECO:0000259" key="3">
    <source>
        <dbReference type="PROSITE" id="PS50157"/>
    </source>
</evidence>
<feature type="compositionally biased region" description="Basic residues" evidence="2">
    <location>
        <begin position="484"/>
        <end position="494"/>
    </location>
</feature>
<keyword evidence="1" id="KW-0479">Metal-binding</keyword>
<dbReference type="PANTHER" id="PTHR13165:SF0">
    <property type="entry name" value="SERRATE RNA EFFECTOR MOLECULE HOMOLOG"/>
    <property type="match status" value="1"/>
</dbReference>
<dbReference type="GO" id="GO:0008270">
    <property type="term" value="F:zinc ion binding"/>
    <property type="evidence" value="ECO:0007669"/>
    <property type="project" value="UniProtKB-KW"/>
</dbReference>
<accession>A0A9W7FQX4</accession>
<dbReference type="PROSITE" id="PS50157">
    <property type="entry name" value="ZINC_FINGER_C2H2_2"/>
    <property type="match status" value="1"/>
</dbReference>
<dbReference type="PANTHER" id="PTHR13165">
    <property type="entry name" value="ARSENITE-RESISTANCE PROTEIN 2"/>
    <property type="match status" value="1"/>
</dbReference>
<evidence type="ECO:0000256" key="1">
    <source>
        <dbReference type="PROSITE-ProRule" id="PRU00042"/>
    </source>
</evidence>
<dbReference type="InterPro" id="IPR013087">
    <property type="entry name" value="Znf_C2H2_type"/>
</dbReference>
<keyword evidence="1" id="KW-0863">Zinc-finger</keyword>
<feature type="region of interest" description="Disordered" evidence="2">
    <location>
        <begin position="475"/>
        <end position="494"/>
    </location>
</feature>
<keyword evidence="1" id="KW-0862">Zinc</keyword>
<feature type="domain" description="C2H2-type" evidence="3">
    <location>
        <begin position="341"/>
        <end position="371"/>
    </location>
</feature>
<proteinExistence type="predicted"/>
<comment type="caution">
    <text evidence="4">The sequence shown here is derived from an EMBL/GenBank/DDBJ whole genome shotgun (WGS) entry which is preliminary data.</text>
</comment>
<dbReference type="GO" id="GO:0031053">
    <property type="term" value="P:primary miRNA processing"/>
    <property type="evidence" value="ECO:0007669"/>
    <property type="project" value="TreeGrafter"/>
</dbReference>
<dbReference type="AlphaFoldDB" id="A0A9W7FQX4"/>
<gene>
    <name evidence="4" type="ORF">TrLO_g12933</name>
</gene>
<dbReference type="OrthoDB" id="206132at2759"/>
<organism evidence="4 5">
    <name type="scientific">Triparma laevis f. longispina</name>
    <dbReference type="NCBI Taxonomy" id="1714387"/>
    <lineage>
        <taxon>Eukaryota</taxon>
        <taxon>Sar</taxon>
        <taxon>Stramenopiles</taxon>
        <taxon>Ochrophyta</taxon>
        <taxon>Bolidophyceae</taxon>
        <taxon>Parmales</taxon>
        <taxon>Triparmaceae</taxon>
        <taxon>Triparma</taxon>
    </lineage>
</organism>
<evidence type="ECO:0000256" key="2">
    <source>
        <dbReference type="SAM" id="MobiDB-lite"/>
    </source>
</evidence>
<keyword evidence="5" id="KW-1185">Reference proteome</keyword>
<dbReference type="Proteomes" id="UP001165122">
    <property type="component" value="Unassembled WGS sequence"/>
</dbReference>
<dbReference type="InterPro" id="IPR021933">
    <property type="entry name" value="SERRATE/Ars2_N"/>
</dbReference>
<dbReference type="EMBL" id="BRXW01000250">
    <property type="protein sequence ID" value="GMI16388.1"/>
    <property type="molecule type" value="Genomic_DNA"/>
</dbReference>
<dbReference type="Pfam" id="PF12066">
    <property type="entry name" value="SERRATE_Ars2_N"/>
    <property type="match status" value="1"/>
</dbReference>
<dbReference type="GO" id="GO:0016604">
    <property type="term" value="C:nuclear body"/>
    <property type="evidence" value="ECO:0007669"/>
    <property type="project" value="TreeGrafter"/>
</dbReference>
<dbReference type="InterPro" id="IPR039727">
    <property type="entry name" value="SE/Ars2"/>
</dbReference>
<sequence length="494" mass="57573">MASYDAPPFYTYLPDPLLCPVLAPPGDEAQYNEYQQNFLSGYIRKFFNHHIDDPWFLQSYDPLTSYSFLKSHLDHLDSKTSIDEIRHQSFFVLNDVNSKASPLCVTATLKKLLKSSQTSSTSLPQFEVRLSLRSLTKVQYIILFPAEQEYELFADMLVKETASPRSVIKNNGVGLRVETEDFFCRENGVDEVGGEGRKETVREVWEVRVGGEGNKNIVRVRDSEIYQECVDVLKDMFSERENSENVLKTYRWNVWEGRWAHPGEELVRTYEVHENGVDKTKSLKRGLEKLKELKDLRSQGKILPDDVMELKVQMSEELVTASEKWAESHTVVEGTGDSEKFRCRFHFCGKLFKTRDFLTKHLHKKHGKYKEYDLVKEKDEYMKMMFERKIPERLPPVMVKIPNDIVEVDVKGTFTCPTCPDVWADIQKERNAEMERMRSNELEEGREVSTFVDVDDMKDESKEVVVDEELLKKTLEKKEEGSGRKKKKRRKLLD</sequence>
<reference evidence="5" key="1">
    <citation type="journal article" date="2023" name="Commun. Biol.">
        <title>Genome analysis of Parmales, the sister group of diatoms, reveals the evolutionary specialization of diatoms from phago-mixotrophs to photoautotrophs.</title>
        <authorList>
            <person name="Ban H."/>
            <person name="Sato S."/>
            <person name="Yoshikawa S."/>
            <person name="Yamada K."/>
            <person name="Nakamura Y."/>
            <person name="Ichinomiya M."/>
            <person name="Sato N."/>
            <person name="Blanc-Mathieu R."/>
            <person name="Endo H."/>
            <person name="Kuwata A."/>
            <person name="Ogata H."/>
        </authorList>
    </citation>
    <scope>NUCLEOTIDE SEQUENCE [LARGE SCALE GENOMIC DNA]</scope>
    <source>
        <strain evidence="5">NIES 3700</strain>
    </source>
</reference>
<dbReference type="PROSITE" id="PS00028">
    <property type="entry name" value="ZINC_FINGER_C2H2_1"/>
    <property type="match status" value="1"/>
</dbReference>